<dbReference type="Proteomes" id="UP000030752">
    <property type="component" value="Unassembled WGS sequence"/>
</dbReference>
<dbReference type="HOGENOM" id="CLU_462323_0_0_1"/>
<dbReference type="InParanoid" id="W2S470"/>
<keyword evidence="3" id="KW-1185">Reference proteome</keyword>
<proteinExistence type="predicted"/>
<feature type="region of interest" description="Disordered" evidence="1">
    <location>
        <begin position="555"/>
        <end position="590"/>
    </location>
</feature>
<feature type="compositionally biased region" description="Basic and acidic residues" evidence="1">
    <location>
        <begin position="274"/>
        <end position="293"/>
    </location>
</feature>
<dbReference type="EMBL" id="KB822718">
    <property type="protein sequence ID" value="ETN43477.1"/>
    <property type="molecule type" value="Genomic_DNA"/>
</dbReference>
<dbReference type="VEuPathDB" id="FungiDB:HMPREF1541_02636"/>
<feature type="region of interest" description="Disordered" evidence="1">
    <location>
        <begin position="274"/>
        <end position="388"/>
    </location>
</feature>
<evidence type="ECO:0000256" key="1">
    <source>
        <dbReference type="SAM" id="MobiDB-lite"/>
    </source>
</evidence>
<feature type="compositionally biased region" description="Basic and acidic residues" evidence="1">
    <location>
        <begin position="311"/>
        <end position="340"/>
    </location>
</feature>
<feature type="compositionally biased region" description="Polar residues" evidence="1">
    <location>
        <begin position="182"/>
        <end position="208"/>
    </location>
</feature>
<dbReference type="AlphaFoldDB" id="W2S470"/>
<organism evidence="2 3">
    <name type="scientific">Cyphellophora europaea (strain CBS 101466)</name>
    <name type="common">Phialophora europaea</name>
    <dbReference type="NCBI Taxonomy" id="1220924"/>
    <lineage>
        <taxon>Eukaryota</taxon>
        <taxon>Fungi</taxon>
        <taxon>Dikarya</taxon>
        <taxon>Ascomycota</taxon>
        <taxon>Pezizomycotina</taxon>
        <taxon>Eurotiomycetes</taxon>
        <taxon>Chaetothyriomycetidae</taxon>
        <taxon>Chaetothyriales</taxon>
        <taxon>Cyphellophoraceae</taxon>
        <taxon>Cyphellophora</taxon>
    </lineage>
</organism>
<sequence>MQRPDPPSAARNSALVEELEDVEGGDLLEIAKFIVRNERRIEQGLSQALFARSAALYSNGELSQADRLLYHACMLRKCVERLPDWRHYLGELKDEKGPAARKLRQDIADAKTAFQRQQSKPDSSEKSRRQDDYVPQAARRHSERAEVRSQDSSRHDTNAGKQSTTLPVRGRDTPQISRMPDEQSTYGRHNQRPTQSYNNEPPQRNAPSQVRVFVPGDRIHPRLVEPWAREQLGRGATAEAYRQADSREGYLITAPTAPTKEMITQLIRQSDVQFERDEAADSKSVKAASDRHQTRNPNQRPAGRSYTSGESGDRHDPRVPELRHEERHGSSTEVKGRPQQRELVQQYGDRHQETSAIRTQRHLSHTEDVGSISSGQQRDVRASSDSDSAVTAIRIQNTPGEGNAVRRGSRLVLRDVTTSQATYPPRRTGAIIDHGCTADVDPDLKRRVDNLISLAFWKELGAGGKPEGRQKSIVFGNIKAFALRGVGPVFLDLGLPSGSAKDEPFVVVTDPRFEDRMLLGETIVERKRLRDYAEREILDGHFPDAPISCNAIRISDVTTPPSKGAHGPRKPPPVPPTVTGGRRLDHTAFR</sequence>
<feature type="compositionally biased region" description="Basic and acidic residues" evidence="1">
    <location>
        <begin position="122"/>
        <end position="132"/>
    </location>
</feature>
<feature type="compositionally biased region" description="Polar residues" evidence="1">
    <location>
        <begin position="295"/>
        <end position="310"/>
    </location>
</feature>
<name>W2S470_CYPE1</name>
<feature type="region of interest" description="Disordered" evidence="1">
    <location>
        <begin position="112"/>
        <end position="208"/>
    </location>
</feature>
<gene>
    <name evidence="2" type="ORF">HMPREF1541_02636</name>
</gene>
<accession>W2S470</accession>
<feature type="compositionally biased region" description="Basic and acidic residues" evidence="1">
    <location>
        <begin position="143"/>
        <end position="158"/>
    </location>
</feature>
<reference evidence="2 3" key="1">
    <citation type="submission" date="2013-03" db="EMBL/GenBank/DDBJ databases">
        <title>The Genome Sequence of Phialophora europaea CBS 101466.</title>
        <authorList>
            <consortium name="The Broad Institute Genomics Platform"/>
            <person name="Cuomo C."/>
            <person name="de Hoog S."/>
            <person name="Gorbushina A."/>
            <person name="Walker B."/>
            <person name="Young S.K."/>
            <person name="Zeng Q."/>
            <person name="Gargeya S."/>
            <person name="Fitzgerald M."/>
            <person name="Haas B."/>
            <person name="Abouelleil A."/>
            <person name="Allen A.W."/>
            <person name="Alvarado L."/>
            <person name="Arachchi H.M."/>
            <person name="Berlin A.M."/>
            <person name="Chapman S.B."/>
            <person name="Gainer-Dewar J."/>
            <person name="Goldberg J."/>
            <person name="Griggs A."/>
            <person name="Gujja S."/>
            <person name="Hansen M."/>
            <person name="Howarth C."/>
            <person name="Imamovic A."/>
            <person name="Ireland A."/>
            <person name="Larimer J."/>
            <person name="McCowan C."/>
            <person name="Murphy C."/>
            <person name="Pearson M."/>
            <person name="Poon T.W."/>
            <person name="Priest M."/>
            <person name="Roberts A."/>
            <person name="Saif S."/>
            <person name="Shea T."/>
            <person name="Sisk P."/>
            <person name="Sykes S."/>
            <person name="Wortman J."/>
            <person name="Nusbaum C."/>
            <person name="Birren B."/>
        </authorList>
    </citation>
    <scope>NUCLEOTIDE SEQUENCE [LARGE SCALE GENOMIC DNA]</scope>
    <source>
        <strain evidence="2 3">CBS 101466</strain>
    </source>
</reference>
<dbReference type="GeneID" id="19969975"/>
<evidence type="ECO:0000313" key="2">
    <source>
        <dbReference type="EMBL" id="ETN43477.1"/>
    </source>
</evidence>
<dbReference type="RefSeq" id="XP_008715213.1">
    <property type="nucleotide sequence ID" value="XM_008716991.1"/>
</dbReference>
<protein>
    <submittedName>
        <fullName evidence="2">Uncharacterized protein</fullName>
    </submittedName>
</protein>
<evidence type="ECO:0000313" key="3">
    <source>
        <dbReference type="Proteomes" id="UP000030752"/>
    </source>
</evidence>